<keyword evidence="2" id="KW-1185">Reference proteome</keyword>
<accession>A0ACB9LIF4</accession>
<protein>
    <submittedName>
        <fullName evidence="1">Uncharacterized protein</fullName>
    </submittedName>
</protein>
<reference evidence="2" key="1">
    <citation type="journal article" date="2023" name="Front. Plant Sci.">
        <title>Chromosomal-level genome assembly of Melastoma candidum provides insights into trichome evolution.</title>
        <authorList>
            <person name="Zhong Y."/>
            <person name="Wu W."/>
            <person name="Sun C."/>
            <person name="Zou P."/>
            <person name="Liu Y."/>
            <person name="Dai S."/>
            <person name="Zhou R."/>
        </authorList>
    </citation>
    <scope>NUCLEOTIDE SEQUENCE [LARGE SCALE GENOMIC DNA]</scope>
</reference>
<organism evidence="1 2">
    <name type="scientific">Melastoma candidum</name>
    <dbReference type="NCBI Taxonomy" id="119954"/>
    <lineage>
        <taxon>Eukaryota</taxon>
        <taxon>Viridiplantae</taxon>
        <taxon>Streptophyta</taxon>
        <taxon>Embryophyta</taxon>
        <taxon>Tracheophyta</taxon>
        <taxon>Spermatophyta</taxon>
        <taxon>Magnoliopsida</taxon>
        <taxon>eudicotyledons</taxon>
        <taxon>Gunneridae</taxon>
        <taxon>Pentapetalae</taxon>
        <taxon>rosids</taxon>
        <taxon>malvids</taxon>
        <taxon>Myrtales</taxon>
        <taxon>Melastomataceae</taxon>
        <taxon>Melastomatoideae</taxon>
        <taxon>Melastomateae</taxon>
        <taxon>Melastoma</taxon>
    </lineage>
</organism>
<dbReference type="Proteomes" id="UP001057402">
    <property type="component" value="Chromosome 11"/>
</dbReference>
<dbReference type="EMBL" id="CM042890">
    <property type="protein sequence ID" value="KAI4311008.1"/>
    <property type="molecule type" value="Genomic_DNA"/>
</dbReference>
<gene>
    <name evidence="1" type="ORF">MLD38_035945</name>
</gene>
<evidence type="ECO:0000313" key="2">
    <source>
        <dbReference type="Proteomes" id="UP001057402"/>
    </source>
</evidence>
<evidence type="ECO:0000313" key="1">
    <source>
        <dbReference type="EMBL" id="KAI4311008.1"/>
    </source>
</evidence>
<name>A0ACB9LIF4_9MYRT</name>
<sequence>MSRLSSDDDSRGGGGVPPTHRHYHPYQDLKVPITNLYTLPTSPEYLFQEEELHQHRSWGENLQFYTGSSYLFGALSGGIKGTVDGVRSAEPGDSFKLRVNRVLNEGGTMGRRWGNSFGVLGLLFAGVESGMVYWRGTDDMINSMVAGLGTGALYKAAAGPRTAAIAGAIGGIAAGMAVAGKQAAKRYVPI</sequence>
<comment type="caution">
    <text evidence="1">The sequence shown here is derived from an EMBL/GenBank/DDBJ whole genome shotgun (WGS) entry which is preliminary data.</text>
</comment>
<proteinExistence type="predicted"/>